<dbReference type="InterPro" id="IPR000182">
    <property type="entry name" value="GNAT_dom"/>
</dbReference>
<sequence>MPGFKVRAVVEDDMPAVRHVAKRFGLLTGWPAACDFLDAERAFGTLLIASADPRAAQGFGGTLRREAVTHLGDLFVLREHQSSGVGRALLSNLLAGDGPKVTFASSDPRAVSLYVRYGLRPWCPLLYLTGPAAGLPAPPVREARVEDVAPLDARAAGGARPDTLAWYAAIPGVTPYTTDQGYAFARVTDGQIVIGPAGGETPQDCAQTVLGALAATAEGIGAGPFPQAARTARIAVPGVHPLVPVLIGAGWRISDMDTFMANDAALTMIHPSRYIPHPDLG</sequence>
<dbReference type="Proteomes" id="UP000331127">
    <property type="component" value="Unassembled WGS sequence"/>
</dbReference>
<protein>
    <recommendedName>
        <fullName evidence="1">N-acetyltransferase domain-containing protein</fullName>
    </recommendedName>
</protein>
<dbReference type="EMBL" id="BLAE01000073">
    <property type="protein sequence ID" value="GES15273.1"/>
    <property type="molecule type" value="Genomic_DNA"/>
</dbReference>
<evidence type="ECO:0000313" key="3">
    <source>
        <dbReference type="Proteomes" id="UP000331127"/>
    </source>
</evidence>
<evidence type="ECO:0000313" key="2">
    <source>
        <dbReference type="EMBL" id="GES15273.1"/>
    </source>
</evidence>
<dbReference type="InterPro" id="IPR016181">
    <property type="entry name" value="Acyl_CoA_acyltransferase"/>
</dbReference>
<dbReference type="PROSITE" id="PS51186">
    <property type="entry name" value="GNAT"/>
    <property type="match status" value="1"/>
</dbReference>
<gene>
    <name evidence="2" type="ORF">Amac_088700</name>
</gene>
<reference evidence="2 3" key="1">
    <citation type="submission" date="2019-10" db="EMBL/GenBank/DDBJ databases">
        <title>Whole genome shotgun sequence of Acrocarpospora macrocephala NBRC 16266.</title>
        <authorList>
            <person name="Ichikawa N."/>
            <person name="Kimura A."/>
            <person name="Kitahashi Y."/>
            <person name="Komaki H."/>
            <person name="Oguchi A."/>
        </authorList>
    </citation>
    <scope>NUCLEOTIDE SEQUENCE [LARGE SCALE GENOMIC DNA]</scope>
    <source>
        <strain evidence="2 3">NBRC 16266</strain>
    </source>
</reference>
<keyword evidence="3" id="KW-1185">Reference proteome</keyword>
<evidence type="ECO:0000259" key="1">
    <source>
        <dbReference type="PROSITE" id="PS51186"/>
    </source>
</evidence>
<proteinExistence type="predicted"/>
<feature type="domain" description="N-acetyltransferase" evidence="1">
    <location>
        <begin position="4"/>
        <end position="138"/>
    </location>
</feature>
<dbReference type="SUPFAM" id="SSF55729">
    <property type="entry name" value="Acyl-CoA N-acyltransferases (Nat)"/>
    <property type="match status" value="1"/>
</dbReference>
<comment type="caution">
    <text evidence="2">The sequence shown here is derived from an EMBL/GenBank/DDBJ whole genome shotgun (WGS) entry which is preliminary data.</text>
</comment>
<dbReference type="GO" id="GO:0016747">
    <property type="term" value="F:acyltransferase activity, transferring groups other than amino-acyl groups"/>
    <property type="evidence" value="ECO:0007669"/>
    <property type="project" value="InterPro"/>
</dbReference>
<accession>A0A5M3X8V9</accession>
<dbReference type="Gene3D" id="3.40.630.30">
    <property type="match status" value="1"/>
</dbReference>
<organism evidence="2 3">
    <name type="scientific">Acrocarpospora macrocephala</name>
    <dbReference type="NCBI Taxonomy" id="150177"/>
    <lineage>
        <taxon>Bacteria</taxon>
        <taxon>Bacillati</taxon>
        <taxon>Actinomycetota</taxon>
        <taxon>Actinomycetes</taxon>
        <taxon>Streptosporangiales</taxon>
        <taxon>Streptosporangiaceae</taxon>
        <taxon>Acrocarpospora</taxon>
    </lineage>
</organism>
<dbReference type="OrthoDB" id="3531165at2"/>
<dbReference type="Pfam" id="PF13673">
    <property type="entry name" value="Acetyltransf_10"/>
    <property type="match status" value="1"/>
</dbReference>
<name>A0A5M3X8V9_9ACTN</name>
<dbReference type="AlphaFoldDB" id="A0A5M3X8V9"/>